<organism evidence="2 3">
    <name type="scientific">Phyllobacterium bourgognense</name>
    <dbReference type="NCBI Taxonomy" id="314236"/>
    <lineage>
        <taxon>Bacteria</taxon>
        <taxon>Pseudomonadati</taxon>
        <taxon>Pseudomonadota</taxon>
        <taxon>Alphaproteobacteria</taxon>
        <taxon>Hyphomicrobiales</taxon>
        <taxon>Phyllobacteriaceae</taxon>
        <taxon>Phyllobacterium</taxon>
    </lineage>
</organism>
<feature type="region of interest" description="Disordered" evidence="1">
    <location>
        <begin position="344"/>
        <end position="364"/>
    </location>
</feature>
<dbReference type="EMBL" id="QPJM01000005">
    <property type="protein sequence ID" value="RCW83569.1"/>
    <property type="molecule type" value="Genomic_DNA"/>
</dbReference>
<feature type="compositionally biased region" description="Polar residues" evidence="1">
    <location>
        <begin position="346"/>
        <end position="356"/>
    </location>
</feature>
<reference evidence="2 3" key="1">
    <citation type="submission" date="2018-07" db="EMBL/GenBank/DDBJ databases">
        <title>Genomic Encyclopedia of Type Strains, Phase III (KMG-III): the genomes of soil and plant-associated and newly described type strains.</title>
        <authorList>
            <person name="Whitman W."/>
        </authorList>
    </citation>
    <scope>NUCLEOTIDE SEQUENCE [LARGE SCALE GENOMIC DNA]</scope>
    <source>
        <strain evidence="2 3">31-25a</strain>
    </source>
</reference>
<evidence type="ECO:0000256" key="1">
    <source>
        <dbReference type="SAM" id="MobiDB-lite"/>
    </source>
</evidence>
<evidence type="ECO:0000313" key="2">
    <source>
        <dbReference type="EMBL" id="RCW83569.1"/>
    </source>
</evidence>
<dbReference type="Proteomes" id="UP000253324">
    <property type="component" value="Unassembled WGS sequence"/>
</dbReference>
<proteinExistence type="predicted"/>
<evidence type="ECO:0000313" key="3">
    <source>
        <dbReference type="Proteomes" id="UP000253324"/>
    </source>
</evidence>
<gene>
    <name evidence="2" type="ORF">C7476_10562</name>
</gene>
<protein>
    <submittedName>
        <fullName evidence="2">Uncharacterized protein</fullName>
    </submittedName>
</protein>
<comment type="caution">
    <text evidence="2">The sequence shown here is derived from an EMBL/GenBank/DDBJ whole genome shotgun (WGS) entry which is preliminary data.</text>
</comment>
<sequence>MVVFGHGRAAYIWYGSIGAQKNAICSPSWRIFVRALKCALLLVTMGLASISCASAQALAPELPEVPPLDIPNIPNLKGYANPKSPENNPFANEPELVLSAKLSDKGQAIPRGLVWRVFSPEPNGDGKLALLATAKGGTTSFNLAPGSYLVHVAFGRAGATKRITMTRAKRTETMILDAGGVKLNATLSGGGRIPPDQLRFSIYEDHADQSGERALIIPDVKPDSVVRLNTGTYQIVSNYGTANAVIRSDIRVEAGKITEANVEHRAALLTMKLVREAGGEALADTAWSVLTTSGDIVRESVGAFASIVLAEGEYVIIAKNKDRIYQRDYKVVAGRNQDVEVIASEAASSPATTNQPAEGEEPLD</sequence>
<name>A0A368YVC4_9HYPH</name>
<accession>A0A368YVC4</accession>
<keyword evidence="3" id="KW-1185">Reference proteome</keyword>
<dbReference type="AlphaFoldDB" id="A0A368YVC4"/>